<proteinExistence type="predicted"/>
<dbReference type="Proteomes" id="UP000176294">
    <property type="component" value="Unassembled WGS sequence"/>
</dbReference>
<feature type="compositionally biased region" description="Acidic residues" evidence="1">
    <location>
        <begin position="144"/>
        <end position="162"/>
    </location>
</feature>
<gene>
    <name evidence="4" type="ORF">BEN47_08980</name>
</gene>
<keyword evidence="2" id="KW-0472">Membrane</keyword>
<keyword evidence="2" id="KW-1133">Transmembrane helix</keyword>
<comment type="caution">
    <text evidence="4">The sequence shown here is derived from an EMBL/GenBank/DDBJ whole genome shotgun (WGS) entry which is preliminary data.</text>
</comment>
<keyword evidence="2" id="KW-0812">Transmembrane</keyword>
<feature type="domain" description="DUF4350" evidence="3">
    <location>
        <begin position="172"/>
        <end position="326"/>
    </location>
</feature>
<dbReference type="InterPro" id="IPR025646">
    <property type="entry name" value="DUF4350"/>
</dbReference>
<dbReference type="AlphaFoldDB" id="A0A1G1TC65"/>
<dbReference type="EMBL" id="MDZB01000062">
    <property type="protein sequence ID" value="OGX88462.1"/>
    <property type="molecule type" value="Genomic_DNA"/>
</dbReference>
<evidence type="ECO:0000259" key="3">
    <source>
        <dbReference type="Pfam" id="PF14258"/>
    </source>
</evidence>
<name>A0A1G1TC65_9BACT</name>
<keyword evidence="5" id="KW-1185">Reference proteome</keyword>
<dbReference type="Pfam" id="PF14258">
    <property type="entry name" value="DUF4350"/>
    <property type="match status" value="1"/>
</dbReference>
<evidence type="ECO:0000256" key="1">
    <source>
        <dbReference type="SAM" id="MobiDB-lite"/>
    </source>
</evidence>
<dbReference type="RefSeq" id="WP_070724889.1">
    <property type="nucleotide sequence ID" value="NZ_MDZB01000062.1"/>
</dbReference>
<organism evidence="4 5">
    <name type="scientific">Hymenobacter lapidarius</name>
    <dbReference type="NCBI Taxonomy" id="1908237"/>
    <lineage>
        <taxon>Bacteria</taxon>
        <taxon>Pseudomonadati</taxon>
        <taxon>Bacteroidota</taxon>
        <taxon>Cytophagia</taxon>
        <taxon>Cytophagales</taxon>
        <taxon>Hymenobacteraceae</taxon>
        <taxon>Hymenobacter</taxon>
    </lineage>
</organism>
<evidence type="ECO:0000313" key="5">
    <source>
        <dbReference type="Proteomes" id="UP000176294"/>
    </source>
</evidence>
<accession>A0A1G1TC65</accession>
<feature type="transmembrane region" description="Helical" evidence="2">
    <location>
        <begin position="364"/>
        <end position="381"/>
    </location>
</feature>
<protein>
    <recommendedName>
        <fullName evidence="3">DUF4350 domain-containing protein</fullName>
    </recommendedName>
</protein>
<feature type="region of interest" description="Disordered" evidence="1">
    <location>
        <begin position="109"/>
        <end position="168"/>
    </location>
</feature>
<evidence type="ECO:0000256" key="2">
    <source>
        <dbReference type="SAM" id="Phobius"/>
    </source>
</evidence>
<feature type="compositionally biased region" description="Low complexity" evidence="1">
    <location>
        <begin position="127"/>
        <end position="143"/>
    </location>
</feature>
<sequence>MPQLTTFRLYLLGIALLFGAYILLEYNRPKPLDWTPSYANKDKIPYGTFALYDQLPRLLGTDSVEVVRLPAYSQLTGSTLSDEATTTTVFEGEYDDEAEQDPAEIVLIDSTASDESDPTSRTAEGGTAADSSAWAATPAQADTDASEVADTEDEESENESSENEALLRMPLRAEQANYLFINKTFEPSGADIQALLEFVARGNDVFVAAERFGSSLLRDSLGLRLQEADLATHKGAKGLPVIDSVDIRFTNPALASRRFRLPGTSAGQRIVVEEGRTGSTLATDAKGQAVLVRLDHGRGHFYFCSTPVAFTNYFLLRPRTTAFAASALAYLPARLTWWDEYQKQGPIGEQSLLRVVFAHEALRWAYYLLLGGSLLFVAVAARRRQRVIPTLNPLPNTTLLFTRTVAGLYRQGKSHGLIAEKKVTLFADYLRTRFQETSPDFGDPEFRERLSQKSGVPRPRVDELLRLVNFARTAPRVTDQQLLQLSRALSDFKRESR</sequence>
<evidence type="ECO:0000313" key="4">
    <source>
        <dbReference type="EMBL" id="OGX88462.1"/>
    </source>
</evidence>
<dbReference type="OrthoDB" id="1111222at2"/>
<dbReference type="STRING" id="1908237.BEN47_08980"/>
<reference evidence="4 5" key="1">
    <citation type="submission" date="2016-08" db="EMBL/GenBank/DDBJ databases">
        <title>Hymenobacter coccineus sp. nov., Hymenobacter lapidarius sp. nov. and Hymenobacter glacialis sp. nov., isolated from Antarctic soil.</title>
        <authorList>
            <person name="Sedlacek I."/>
            <person name="Kralova S."/>
            <person name="Kyrova K."/>
            <person name="Maslanova I."/>
            <person name="Stankova E."/>
            <person name="Vrbovska V."/>
            <person name="Nemec M."/>
            <person name="Bartak M."/>
            <person name="Svec P."/>
            <person name="Busse H.-J."/>
            <person name="Pantucek R."/>
        </authorList>
    </citation>
    <scope>NUCLEOTIDE SEQUENCE [LARGE SCALE GENOMIC DNA]</scope>
    <source>
        <strain evidence="4 5">CCM 8643</strain>
    </source>
</reference>
<feature type="transmembrane region" description="Helical" evidence="2">
    <location>
        <begin position="7"/>
        <end position="24"/>
    </location>
</feature>